<sequence length="136" mass="15325">WTFPFCPRTFDTHSSIVIFINFQFPTILYSIRLYSLCKIFFFREVRPTSHLYCSILLGIEKTPKSPYLSLSSSMSSLSTTLFKVLYSQSLSDKPLGSATYTWLVGSNISNSTSSPWLDNTSSSDPFQLLTSTSTSL</sequence>
<dbReference type="EMBL" id="CP144698">
    <property type="protein sequence ID" value="WVZ16388.1"/>
    <property type="molecule type" value="Genomic_DNA"/>
</dbReference>
<gene>
    <name evidence="1" type="ORF">V8G54_009370</name>
</gene>
<dbReference type="Proteomes" id="UP001374535">
    <property type="component" value="Chromosome 3"/>
</dbReference>
<accession>A0AAQ3NXX1</accession>
<evidence type="ECO:0000313" key="1">
    <source>
        <dbReference type="EMBL" id="WVZ16388.1"/>
    </source>
</evidence>
<dbReference type="AlphaFoldDB" id="A0AAQ3NXX1"/>
<keyword evidence="2" id="KW-1185">Reference proteome</keyword>
<name>A0AAQ3NXX1_VIGMU</name>
<protein>
    <submittedName>
        <fullName evidence="1">Uncharacterized protein</fullName>
    </submittedName>
</protein>
<reference evidence="1 2" key="1">
    <citation type="journal article" date="2023" name="Life. Sci Alliance">
        <title>Evolutionary insights into 3D genome organization and epigenetic landscape of Vigna mungo.</title>
        <authorList>
            <person name="Junaid A."/>
            <person name="Singh B."/>
            <person name="Bhatia S."/>
        </authorList>
    </citation>
    <scope>NUCLEOTIDE SEQUENCE [LARGE SCALE GENOMIC DNA]</scope>
    <source>
        <strain evidence="1">Urdbean</strain>
    </source>
</reference>
<organism evidence="1 2">
    <name type="scientific">Vigna mungo</name>
    <name type="common">Black gram</name>
    <name type="synonym">Phaseolus mungo</name>
    <dbReference type="NCBI Taxonomy" id="3915"/>
    <lineage>
        <taxon>Eukaryota</taxon>
        <taxon>Viridiplantae</taxon>
        <taxon>Streptophyta</taxon>
        <taxon>Embryophyta</taxon>
        <taxon>Tracheophyta</taxon>
        <taxon>Spermatophyta</taxon>
        <taxon>Magnoliopsida</taxon>
        <taxon>eudicotyledons</taxon>
        <taxon>Gunneridae</taxon>
        <taxon>Pentapetalae</taxon>
        <taxon>rosids</taxon>
        <taxon>fabids</taxon>
        <taxon>Fabales</taxon>
        <taxon>Fabaceae</taxon>
        <taxon>Papilionoideae</taxon>
        <taxon>50 kb inversion clade</taxon>
        <taxon>NPAAA clade</taxon>
        <taxon>indigoferoid/millettioid clade</taxon>
        <taxon>Phaseoleae</taxon>
        <taxon>Vigna</taxon>
    </lineage>
</organism>
<proteinExistence type="predicted"/>
<evidence type="ECO:0000313" key="2">
    <source>
        <dbReference type="Proteomes" id="UP001374535"/>
    </source>
</evidence>
<feature type="non-terminal residue" evidence="1">
    <location>
        <position position="1"/>
    </location>
</feature>